<accession>A0A4C1WRB2</accession>
<protein>
    <submittedName>
        <fullName evidence="2">Uncharacterized protein</fullName>
    </submittedName>
</protein>
<proteinExistence type="predicted"/>
<evidence type="ECO:0000313" key="2">
    <source>
        <dbReference type="EMBL" id="GBP52665.1"/>
    </source>
</evidence>
<evidence type="ECO:0000313" key="3">
    <source>
        <dbReference type="Proteomes" id="UP000299102"/>
    </source>
</evidence>
<evidence type="ECO:0000256" key="1">
    <source>
        <dbReference type="SAM" id="MobiDB-lite"/>
    </source>
</evidence>
<organism evidence="2 3">
    <name type="scientific">Eumeta variegata</name>
    <name type="common">Bagworm moth</name>
    <name type="synonym">Eumeta japonica</name>
    <dbReference type="NCBI Taxonomy" id="151549"/>
    <lineage>
        <taxon>Eukaryota</taxon>
        <taxon>Metazoa</taxon>
        <taxon>Ecdysozoa</taxon>
        <taxon>Arthropoda</taxon>
        <taxon>Hexapoda</taxon>
        <taxon>Insecta</taxon>
        <taxon>Pterygota</taxon>
        <taxon>Neoptera</taxon>
        <taxon>Endopterygota</taxon>
        <taxon>Lepidoptera</taxon>
        <taxon>Glossata</taxon>
        <taxon>Ditrysia</taxon>
        <taxon>Tineoidea</taxon>
        <taxon>Psychidae</taxon>
        <taxon>Oiketicinae</taxon>
        <taxon>Eumeta</taxon>
    </lineage>
</organism>
<dbReference type="AlphaFoldDB" id="A0A4C1WRB2"/>
<dbReference type="OrthoDB" id="10579347at2759"/>
<dbReference type="EMBL" id="BGZK01000607">
    <property type="protein sequence ID" value="GBP52665.1"/>
    <property type="molecule type" value="Genomic_DNA"/>
</dbReference>
<keyword evidence="3" id="KW-1185">Reference proteome</keyword>
<name>A0A4C1WRB2_EUMVA</name>
<feature type="region of interest" description="Disordered" evidence="1">
    <location>
        <begin position="39"/>
        <end position="73"/>
    </location>
</feature>
<reference evidence="2 3" key="1">
    <citation type="journal article" date="2019" name="Commun. Biol.">
        <title>The bagworm genome reveals a unique fibroin gene that provides high tensile strength.</title>
        <authorList>
            <person name="Kono N."/>
            <person name="Nakamura H."/>
            <person name="Ohtoshi R."/>
            <person name="Tomita M."/>
            <person name="Numata K."/>
            <person name="Arakawa K."/>
        </authorList>
    </citation>
    <scope>NUCLEOTIDE SEQUENCE [LARGE SCALE GENOMIC DNA]</scope>
</reference>
<sequence>MSGRKVVVREGSIATSGLRMVLISLPGVRGRAELGWRSGAGGSAASSLNGPEMSHTRTNIMHGPGRRHGDAHSNDVCGAARGCGRLRVADGRRCPSRGAGGNMI</sequence>
<dbReference type="Proteomes" id="UP000299102">
    <property type="component" value="Unassembled WGS sequence"/>
</dbReference>
<comment type="caution">
    <text evidence="2">The sequence shown here is derived from an EMBL/GenBank/DDBJ whole genome shotgun (WGS) entry which is preliminary data.</text>
</comment>
<gene>
    <name evidence="2" type="ORF">EVAR_103100_1</name>
</gene>